<dbReference type="InterPro" id="IPR009050">
    <property type="entry name" value="Globin-like_sf"/>
</dbReference>
<accession>A0A6G3QTN7</accession>
<dbReference type="SUPFAM" id="SSF46458">
    <property type="entry name" value="Globin-like"/>
    <property type="match status" value="1"/>
</dbReference>
<dbReference type="InterPro" id="IPR012292">
    <property type="entry name" value="Globin/Proto"/>
</dbReference>
<keyword evidence="2" id="KW-0349">Heme</keyword>
<comment type="caution">
    <text evidence="5">The sequence shown here is derived from an EMBL/GenBank/DDBJ whole genome shotgun (WGS) entry which is preliminary data.</text>
</comment>
<sequence length="143" mass="16560">MTMYDHVGGEGPLRRLAEVFHRKAVADPMIGRLFDYAGETHVRNLTAYLVEVFGHGSAFTDEIGGFEHVKKMHADLRIRDEQRDRFVELMLEAADEVGLPGDERFRTRFEEQLRRAAAITTRASRMSQEDLDTRHGRLGRWTW</sequence>
<evidence type="ECO:0008006" key="6">
    <source>
        <dbReference type="Google" id="ProtNLM"/>
    </source>
</evidence>
<evidence type="ECO:0000256" key="2">
    <source>
        <dbReference type="ARBA" id="ARBA00022617"/>
    </source>
</evidence>
<dbReference type="InterPro" id="IPR001486">
    <property type="entry name" value="Hemoglobin_trunc"/>
</dbReference>
<keyword evidence="1" id="KW-0813">Transport</keyword>
<proteinExistence type="predicted"/>
<dbReference type="Pfam" id="PF01152">
    <property type="entry name" value="Bac_globin"/>
    <property type="match status" value="1"/>
</dbReference>
<organism evidence="5">
    <name type="scientific">Streptomyces sp. SID14436</name>
    <dbReference type="NCBI Taxonomy" id="2706070"/>
    <lineage>
        <taxon>Bacteria</taxon>
        <taxon>Bacillati</taxon>
        <taxon>Actinomycetota</taxon>
        <taxon>Actinomycetes</taxon>
        <taxon>Kitasatosporales</taxon>
        <taxon>Streptomycetaceae</taxon>
        <taxon>Streptomyces</taxon>
    </lineage>
</organism>
<evidence type="ECO:0000256" key="1">
    <source>
        <dbReference type="ARBA" id="ARBA00022448"/>
    </source>
</evidence>
<keyword evidence="3" id="KW-0479">Metal-binding</keyword>
<dbReference type="GO" id="GO:0046872">
    <property type="term" value="F:metal ion binding"/>
    <property type="evidence" value="ECO:0007669"/>
    <property type="project" value="UniProtKB-KW"/>
</dbReference>
<dbReference type="EMBL" id="JAAGMD010000304">
    <property type="protein sequence ID" value="NEA86584.1"/>
    <property type="molecule type" value="Genomic_DNA"/>
</dbReference>
<dbReference type="GO" id="GO:0019825">
    <property type="term" value="F:oxygen binding"/>
    <property type="evidence" value="ECO:0007669"/>
    <property type="project" value="InterPro"/>
</dbReference>
<keyword evidence="4" id="KW-0408">Iron</keyword>
<evidence type="ECO:0000313" key="5">
    <source>
        <dbReference type="EMBL" id="NEA86584.1"/>
    </source>
</evidence>
<dbReference type="AlphaFoldDB" id="A0A6G3QTN7"/>
<dbReference type="CDD" id="cd14775">
    <property type="entry name" value="TrHb2_O-like"/>
    <property type="match status" value="1"/>
</dbReference>
<gene>
    <name evidence="5" type="ORF">G3I53_11125</name>
</gene>
<dbReference type="Gene3D" id="1.10.490.10">
    <property type="entry name" value="Globins"/>
    <property type="match status" value="1"/>
</dbReference>
<evidence type="ECO:0000256" key="3">
    <source>
        <dbReference type="ARBA" id="ARBA00022723"/>
    </source>
</evidence>
<protein>
    <recommendedName>
        <fullName evidence="6">Globin</fullName>
    </recommendedName>
</protein>
<evidence type="ECO:0000256" key="4">
    <source>
        <dbReference type="ARBA" id="ARBA00023004"/>
    </source>
</evidence>
<name>A0A6G3QTN7_9ACTN</name>
<dbReference type="GO" id="GO:0020037">
    <property type="term" value="F:heme binding"/>
    <property type="evidence" value="ECO:0007669"/>
    <property type="project" value="InterPro"/>
</dbReference>
<reference evidence="5" key="1">
    <citation type="submission" date="2020-01" db="EMBL/GenBank/DDBJ databases">
        <title>Insect and environment-associated Actinomycetes.</title>
        <authorList>
            <person name="Currrie C."/>
            <person name="Chevrette M."/>
            <person name="Carlson C."/>
            <person name="Stubbendieck R."/>
            <person name="Wendt-Pienkowski E."/>
        </authorList>
    </citation>
    <scope>NUCLEOTIDE SEQUENCE</scope>
    <source>
        <strain evidence="5">SID14436</strain>
    </source>
</reference>